<keyword evidence="12" id="KW-0902">Two-component regulatory system</keyword>
<dbReference type="AlphaFoldDB" id="A0A512B7S8"/>
<feature type="transmembrane region" description="Helical" evidence="14">
    <location>
        <begin position="464"/>
        <end position="487"/>
    </location>
</feature>
<keyword evidence="11 14" id="KW-1133">Transmembrane helix</keyword>
<feature type="transmembrane region" description="Helical" evidence="14">
    <location>
        <begin position="376"/>
        <end position="401"/>
    </location>
</feature>
<feature type="transmembrane region" description="Helical" evidence="14">
    <location>
        <begin position="250"/>
        <end position="267"/>
    </location>
</feature>
<keyword evidence="8" id="KW-0547">Nucleotide-binding</keyword>
<comment type="catalytic activity">
    <reaction evidence="1">
        <text>ATP + protein L-histidine = ADP + protein N-phospho-L-histidine.</text>
        <dbReference type="EC" id="2.7.13.3"/>
    </reaction>
</comment>
<evidence type="ECO:0000256" key="11">
    <source>
        <dbReference type="ARBA" id="ARBA00022989"/>
    </source>
</evidence>
<dbReference type="InterPro" id="IPR003594">
    <property type="entry name" value="HATPase_dom"/>
</dbReference>
<dbReference type="GO" id="GO:0005886">
    <property type="term" value="C:plasma membrane"/>
    <property type="evidence" value="ECO:0007669"/>
    <property type="project" value="UniProtKB-SubCell"/>
</dbReference>
<dbReference type="SMART" id="SM00387">
    <property type="entry name" value="HATPase_c"/>
    <property type="match status" value="1"/>
</dbReference>
<organism evidence="17 18">
    <name type="scientific">Segetibacter aerophilus</name>
    <dbReference type="NCBI Taxonomy" id="670293"/>
    <lineage>
        <taxon>Bacteria</taxon>
        <taxon>Pseudomonadati</taxon>
        <taxon>Bacteroidota</taxon>
        <taxon>Chitinophagia</taxon>
        <taxon>Chitinophagales</taxon>
        <taxon>Chitinophagaceae</taxon>
        <taxon>Segetibacter</taxon>
    </lineage>
</organism>
<keyword evidence="5" id="KW-0597">Phosphoprotein</keyword>
<keyword evidence="18" id="KW-1185">Reference proteome</keyword>
<dbReference type="InterPro" id="IPR003660">
    <property type="entry name" value="HAMP_dom"/>
</dbReference>
<evidence type="ECO:0000256" key="9">
    <source>
        <dbReference type="ARBA" id="ARBA00022777"/>
    </source>
</evidence>
<evidence type="ECO:0000313" key="17">
    <source>
        <dbReference type="EMBL" id="GEO08011.1"/>
    </source>
</evidence>
<evidence type="ECO:0000256" key="5">
    <source>
        <dbReference type="ARBA" id="ARBA00022553"/>
    </source>
</evidence>
<dbReference type="InterPro" id="IPR003661">
    <property type="entry name" value="HisK_dim/P_dom"/>
</dbReference>
<feature type="transmembrane region" description="Helical" evidence="14">
    <location>
        <begin position="729"/>
        <end position="751"/>
    </location>
</feature>
<comment type="subcellular location">
    <subcellularLocation>
        <location evidence="2">Cell membrane</location>
        <topology evidence="2">Multi-pass membrane protein</topology>
    </subcellularLocation>
</comment>
<reference evidence="17 18" key="1">
    <citation type="submission" date="2019-07" db="EMBL/GenBank/DDBJ databases">
        <title>Whole genome shotgun sequence of Segetibacter aerophilus NBRC 106135.</title>
        <authorList>
            <person name="Hosoyama A."/>
            <person name="Uohara A."/>
            <person name="Ohji S."/>
            <person name="Ichikawa N."/>
        </authorList>
    </citation>
    <scope>NUCLEOTIDE SEQUENCE [LARGE SCALE GENOMIC DNA]</scope>
    <source>
        <strain evidence="17 18">NBRC 106135</strain>
    </source>
</reference>
<dbReference type="PROSITE" id="PS50109">
    <property type="entry name" value="HIS_KIN"/>
    <property type="match status" value="1"/>
</dbReference>
<evidence type="ECO:0000313" key="18">
    <source>
        <dbReference type="Proteomes" id="UP000321513"/>
    </source>
</evidence>
<feature type="transmembrane region" description="Helical" evidence="14">
    <location>
        <begin position="220"/>
        <end position="243"/>
    </location>
</feature>
<dbReference type="PANTHER" id="PTHR45528:SF1">
    <property type="entry name" value="SENSOR HISTIDINE KINASE CPXA"/>
    <property type="match status" value="1"/>
</dbReference>
<feature type="transmembrane region" description="Helical" evidence="14">
    <location>
        <begin position="12"/>
        <end position="35"/>
    </location>
</feature>
<evidence type="ECO:0000256" key="10">
    <source>
        <dbReference type="ARBA" id="ARBA00022840"/>
    </source>
</evidence>
<dbReference type="RefSeq" id="WP_147201951.1">
    <property type="nucleotide sequence ID" value="NZ_BJYT01000001.1"/>
</dbReference>
<evidence type="ECO:0000256" key="3">
    <source>
        <dbReference type="ARBA" id="ARBA00012438"/>
    </source>
</evidence>
<keyword evidence="9" id="KW-0418">Kinase</keyword>
<dbReference type="OrthoDB" id="9776727at2"/>
<dbReference type="CDD" id="cd00082">
    <property type="entry name" value="HisKA"/>
    <property type="match status" value="1"/>
</dbReference>
<feature type="transmembrane region" description="Helical" evidence="14">
    <location>
        <begin position="413"/>
        <end position="429"/>
    </location>
</feature>
<evidence type="ECO:0000259" key="15">
    <source>
        <dbReference type="PROSITE" id="PS50109"/>
    </source>
</evidence>
<feature type="domain" description="Histidine kinase" evidence="15">
    <location>
        <begin position="1041"/>
        <end position="1252"/>
    </location>
</feature>
<feature type="transmembrane region" description="Helical" evidence="14">
    <location>
        <begin position="948"/>
        <end position="970"/>
    </location>
</feature>
<dbReference type="InterPro" id="IPR036097">
    <property type="entry name" value="HisK_dim/P_sf"/>
</dbReference>
<proteinExistence type="predicted"/>
<feature type="domain" description="HAMP" evidence="16">
    <location>
        <begin position="972"/>
        <end position="1024"/>
    </location>
</feature>
<accession>A0A512B7S8</accession>
<keyword evidence="6" id="KW-0808">Transferase</keyword>
<keyword evidence="4" id="KW-1003">Cell membrane</keyword>
<dbReference type="SUPFAM" id="SSF47384">
    <property type="entry name" value="Homodimeric domain of signal transducing histidine kinase"/>
    <property type="match status" value="1"/>
</dbReference>
<keyword evidence="10" id="KW-0067">ATP-binding</keyword>
<dbReference type="GO" id="GO:0005524">
    <property type="term" value="F:ATP binding"/>
    <property type="evidence" value="ECO:0007669"/>
    <property type="project" value="UniProtKB-KW"/>
</dbReference>
<dbReference type="Gene3D" id="3.30.565.10">
    <property type="entry name" value="Histidine kinase-like ATPase, C-terminal domain"/>
    <property type="match status" value="1"/>
</dbReference>
<comment type="caution">
    <text evidence="17">The sequence shown here is derived from an EMBL/GenBank/DDBJ whole genome shotgun (WGS) entry which is preliminary data.</text>
</comment>
<evidence type="ECO:0000256" key="7">
    <source>
        <dbReference type="ARBA" id="ARBA00022692"/>
    </source>
</evidence>
<gene>
    <name evidence="17" type="ORF">SAE01_05070</name>
</gene>
<sequence>MIEIIKKSFYRNGYLLIIAAWLYTISFIFSNYWFYTSSPERVQKKLESFIAKSEKKFEKFATDTAVISAILNNQYKPEAIVRDIREDVAFFVYSRNDVGSFLLDYWNNNKVLPGTKDLLRSDGKHYVSYDNGRFEFVKKTILLKGKEIIVAGVIPLHWDYFFKNKYLQSGYPTLGDIENRYQLVDTGAQFYVKNGEGRVLFGLKERDKEKEKRINEGSPGVWSISLRVIAIIFVLIFLNVCALDIVNKRGWVQGLAFVTASILLLRLPSYKFPFPFKFRNLDLFDPFVYGSNSIHPSLGDLLINIILLFWIVSFIKVAALKNFRDVPDIRGRKGWNVTFLSSIFLVALSFLAAELIRSLIMDSQISFDVTDFFRLNIYTIISFIILGLIVLTFFQFSHFALLFINKCLDCPDYAKYLFVAIAGFLYLSIHLNSSSAPSNLFVLIWLLAYIRIMDYRKEDIYIPILRSSFFLIWLIFFAASISGLIIYQNHFKELEKQKQVAETVAEEADPMAQTVMGIGITNIDDEFLTANYKRFNYDNSNKVIKDSLIIENFSTFLNRYDTRLYTFDNNFHPLYNEDSSTYGSLNTLIGRGKRTTYSDLFYFENAFYSFSFLYKKEIKDSLQNTLGYFFVVAEPKKYKNQALYPELFKQVKNAELDLDRTYAVYSKGRLISSVGDYNFLSYIPKNLLLRQEYKQQRKGDFDELWYNAGNNKMVIIVKKASFFIESITLFAYLFGSFLFIIVLFQTGRFLIRYKFSYKGLKNGLKLNFRHQIQSAIIFISIFSFLVIGIATISFYITRFKHTNEERLVKAIKTLGDEIETQVANRSIFDDAIQIYELGAASELEKTFKEITEIHNVDANFFDLNGNLKVSTQPYMYNKGILSRMMDPAAYYSLHNNNEIQVIQEEKVSNFAYLSVYIPIKDENGELYAYLNVPYLNTQRELNQEISNFLVTLIVLNAFIFVIAGAISVLLTNRITSSFALIGSKMKEINLGKANEEISWNANDEIGTLVNEYNKMVRKLEDSAKALAKSEREGAWREMARQVAHEIKNPLTPMKLSIQYMQRAIKEKNPNSQVMVETVSATLVEQIDQLAKIASDFSQFANIGNVKIESFDVNEILKSLINLYGANERVEIHFNHPAQEAMISADRTQINRLFTNLFQNAIEASDGQEVIEIKVNESINANKLQVDIIDHGIGIPEEKCKNIFTPNFTTKSSGTGLGLAMCKGIVEKANGRIWFDTEVGKGTTFHVLLPLVGFPEN</sequence>
<protein>
    <recommendedName>
        <fullName evidence="3">histidine kinase</fullName>
        <ecNumber evidence="3">2.7.13.3</ecNumber>
    </recommendedName>
</protein>
<evidence type="ECO:0000259" key="16">
    <source>
        <dbReference type="PROSITE" id="PS50885"/>
    </source>
</evidence>
<dbReference type="PANTHER" id="PTHR45528">
    <property type="entry name" value="SENSOR HISTIDINE KINASE CPXA"/>
    <property type="match status" value="1"/>
</dbReference>
<dbReference type="EMBL" id="BJYT01000001">
    <property type="protein sequence ID" value="GEO08011.1"/>
    <property type="molecule type" value="Genomic_DNA"/>
</dbReference>
<evidence type="ECO:0000256" key="6">
    <source>
        <dbReference type="ARBA" id="ARBA00022679"/>
    </source>
</evidence>
<dbReference type="PRINTS" id="PR00344">
    <property type="entry name" value="BCTRLSENSOR"/>
</dbReference>
<dbReference type="EC" id="2.7.13.3" evidence="3"/>
<evidence type="ECO:0000256" key="4">
    <source>
        <dbReference type="ARBA" id="ARBA00022475"/>
    </source>
</evidence>
<evidence type="ECO:0000256" key="14">
    <source>
        <dbReference type="SAM" id="Phobius"/>
    </source>
</evidence>
<dbReference type="GO" id="GO:0000155">
    <property type="term" value="F:phosphorelay sensor kinase activity"/>
    <property type="evidence" value="ECO:0007669"/>
    <property type="project" value="InterPro"/>
</dbReference>
<evidence type="ECO:0000256" key="13">
    <source>
        <dbReference type="ARBA" id="ARBA00023136"/>
    </source>
</evidence>
<evidence type="ECO:0000256" key="12">
    <source>
        <dbReference type="ARBA" id="ARBA00023012"/>
    </source>
</evidence>
<feature type="transmembrane region" description="Helical" evidence="14">
    <location>
        <begin position="772"/>
        <end position="796"/>
    </location>
</feature>
<dbReference type="Gene3D" id="1.10.287.130">
    <property type="match status" value="1"/>
</dbReference>
<dbReference type="InterPro" id="IPR036890">
    <property type="entry name" value="HATPase_C_sf"/>
</dbReference>
<evidence type="ECO:0000256" key="8">
    <source>
        <dbReference type="ARBA" id="ARBA00022741"/>
    </source>
</evidence>
<dbReference type="InterPro" id="IPR004358">
    <property type="entry name" value="Sig_transdc_His_kin-like_C"/>
</dbReference>
<dbReference type="Pfam" id="PF00512">
    <property type="entry name" value="HisKA"/>
    <property type="match status" value="1"/>
</dbReference>
<evidence type="ECO:0000256" key="2">
    <source>
        <dbReference type="ARBA" id="ARBA00004651"/>
    </source>
</evidence>
<keyword evidence="13 14" id="KW-0472">Membrane</keyword>
<keyword evidence="7 14" id="KW-0812">Transmembrane</keyword>
<dbReference type="PROSITE" id="PS50885">
    <property type="entry name" value="HAMP"/>
    <property type="match status" value="1"/>
</dbReference>
<dbReference type="SUPFAM" id="SSF55874">
    <property type="entry name" value="ATPase domain of HSP90 chaperone/DNA topoisomerase II/histidine kinase"/>
    <property type="match status" value="1"/>
</dbReference>
<dbReference type="Gene3D" id="6.10.340.10">
    <property type="match status" value="1"/>
</dbReference>
<feature type="transmembrane region" description="Helical" evidence="14">
    <location>
        <begin position="301"/>
        <end position="323"/>
    </location>
</feature>
<evidence type="ECO:0000256" key="1">
    <source>
        <dbReference type="ARBA" id="ARBA00000085"/>
    </source>
</evidence>
<dbReference type="Proteomes" id="UP000321513">
    <property type="component" value="Unassembled WGS sequence"/>
</dbReference>
<feature type="transmembrane region" description="Helical" evidence="14">
    <location>
        <begin position="335"/>
        <end position="356"/>
    </location>
</feature>
<dbReference type="Pfam" id="PF02518">
    <property type="entry name" value="HATPase_c"/>
    <property type="match status" value="1"/>
</dbReference>
<name>A0A512B7S8_9BACT</name>
<dbReference type="InterPro" id="IPR050398">
    <property type="entry name" value="HssS/ArlS-like"/>
</dbReference>
<dbReference type="InterPro" id="IPR005467">
    <property type="entry name" value="His_kinase_dom"/>
</dbReference>
<dbReference type="SMART" id="SM00388">
    <property type="entry name" value="HisKA"/>
    <property type="match status" value="1"/>
</dbReference>